<organism evidence="3 4">
    <name type="scientific">Myxococcus xanthus</name>
    <dbReference type="NCBI Taxonomy" id="34"/>
    <lineage>
        <taxon>Bacteria</taxon>
        <taxon>Pseudomonadati</taxon>
        <taxon>Myxococcota</taxon>
        <taxon>Myxococcia</taxon>
        <taxon>Myxococcales</taxon>
        <taxon>Cystobacterineae</taxon>
        <taxon>Myxococcaceae</taxon>
        <taxon>Myxococcus</taxon>
    </lineage>
</organism>
<gene>
    <name evidence="3" type="ORF">HNV28_35930</name>
</gene>
<reference evidence="3 4" key="1">
    <citation type="submission" date="2020-05" db="EMBL/GenBank/DDBJ databases">
        <authorList>
            <person name="Whitworth D."/>
        </authorList>
    </citation>
    <scope>NUCLEOTIDE SEQUENCE [LARGE SCALE GENOMIC DNA]</scope>
    <source>
        <strain evidence="3 4">AM005</strain>
    </source>
</reference>
<accession>A0A7Y4MVF4</accession>
<evidence type="ECO:0000256" key="1">
    <source>
        <dbReference type="SAM" id="MobiDB-lite"/>
    </source>
</evidence>
<dbReference type="SUPFAM" id="SSF82171">
    <property type="entry name" value="DPP6 N-terminal domain-like"/>
    <property type="match status" value="1"/>
</dbReference>
<feature type="region of interest" description="Disordered" evidence="1">
    <location>
        <begin position="1"/>
        <end position="30"/>
    </location>
</feature>
<evidence type="ECO:0000313" key="4">
    <source>
        <dbReference type="Proteomes" id="UP000533080"/>
    </source>
</evidence>
<feature type="domain" description="DUF3616" evidence="2">
    <location>
        <begin position="200"/>
        <end position="315"/>
    </location>
</feature>
<dbReference type="InterPro" id="IPR022060">
    <property type="entry name" value="DUF3616"/>
</dbReference>
<dbReference type="Proteomes" id="UP000533080">
    <property type="component" value="Unassembled WGS sequence"/>
</dbReference>
<comment type="caution">
    <text evidence="3">The sequence shown here is derived from an EMBL/GenBank/DDBJ whole genome shotgun (WGS) entry which is preliminary data.</text>
</comment>
<evidence type="ECO:0000259" key="2">
    <source>
        <dbReference type="Pfam" id="PF12275"/>
    </source>
</evidence>
<proteinExistence type="predicted"/>
<dbReference type="AlphaFoldDB" id="A0A7Y4MVF4"/>
<dbReference type="Pfam" id="PF12275">
    <property type="entry name" value="DUF3616"/>
    <property type="match status" value="1"/>
</dbReference>
<name>A0A7Y4MVF4_MYXXA</name>
<sequence>MTSRAGTRFRAGPTVPVSHSAQSARRHSPHALSVAKSGAMRLLPVCMGVLLWGCSAHGVGERPGAVTAASMDGREVLRFEGMCDASGAVALGGSLFVVGDDEDNILRVYDARRGGPPVQSVDLSPDLELPAAKKKPPEADIEAATGLGALSFWLTSHGRNSSGKKAPSRLRFFATEETGAGPRLVGRPYTQLLDDMLAAPQLARFGLDGAEAKAPKAPGGLNIEGMTAMADGRTILVGFRSPVPDGKALLVPLLNPVALVEEGARAQLGEPVQLDLGGLGIRSLSWWRGRYVIISGGTAGEGTSRLFTWRGGEHAPVAVESVDLAGLNPEAFFTPEDAEEILLLSDDGAAPVDGVECKRLKDPSRKRFRGVWVRLPESP</sequence>
<dbReference type="EMBL" id="JABFNT010000218">
    <property type="protein sequence ID" value="NOJ83640.1"/>
    <property type="molecule type" value="Genomic_DNA"/>
</dbReference>
<protein>
    <submittedName>
        <fullName evidence="3">DUF3616 domain-containing protein</fullName>
    </submittedName>
</protein>
<evidence type="ECO:0000313" key="3">
    <source>
        <dbReference type="EMBL" id="NOJ83640.1"/>
    </source>
</evidence>